<keyword evidence="2" id="KW-1185">Reference proteome</keyword>
<dbReference type="RefSeq" id="WP_279929208.1">
    <property type="nucleotide sequence ID" value="NZ_JARWBG010000019.1"/>
</dbReference>
<name>A0ABT6HPH3_9ACTN</name>
<accession>A0ABT6HPH3</accession>
<gene>
    <name evidence="1" type="ORF">QCN29_17855</name>
</gene>
<evidence type="ECO:0000313" key="2">
    <source>
        <dbReference type="Proteomes" id="UP001223144"/>
    </source>
</evidence>
<reference evidence="1 2" key="1">
    <citation type="submission" date="2023-04" db="EMBL/GenBank/DDBJ databases">
        <title>Streptomyces chengmaiensis sp. nov. isolated from the stem of mangrove plant in Hainan.</title>
        <authorList>
            <person name="Huang X."/>
            <person name="Zhou S."/>
            <person name="Chu X."/>
            <person name="Xie Y."/>
            <person name="Lin Y."/>
        </authorList>
    </citation>
    <scope>NUCLEOTIDE SEQUENCE [LARGE SCALE GENOMIC DNA]</scope>
    <source>
        <strain evidence="1 2">HNM0663</strain>
    </source>
</reference>
<comment type="caution">
    <text evidence="1">The sequence shown here is derived from an EMBL/GenBank/DDBJ whole genome shotgun (WGS) entry which is preliminary data.</text>
</comment>
<proteinExistence type="predicted"/>
<protein>
    <submittedName>
        <fullName evidence="1">Uncharacterized protein</fullName>
    </submittedName>
</protein>
<dbReference type="EMBL" id="JARWBG010000019">
    <property type="protein sequence ID" value="MDH2390622.1"/>
    <property type="molecule type" value="Genomic_DNA"/>
</dbReference>
<dbReference type="Proteomes" id="UP001223144">
    <property type="component" value="Unassembled WGS sequence"/>
</dbReference>
<sequence>MGCLAQDLAEHIDAEGASVAAADAEDERREGEGRVHLQGLAQQLPGTLTHRACPIGAADHDQRQQTGVSDRLAHRFLADPPVAVAEGECEPRLAELSQVGGQWGGVLPPRQELRAVPGHFTHTCVQREPVSGVGDIQRALKRRTSRKPRRCRCRVLDVLDVLKHSRPSSSRTR</sequence>
<organism evidence="1 2">
    <name type="scientific">Streptomyces chengmaiensis</name>
    <dbReference type="NCBI Taxonomy" id="3040919"/>
    <lineage>
        <taxon>Bacteria</taxon>
        <taxon>Bacillati</taxon>
        <taxon>Actinomycetota</taxon>
        <taxon>Actinomycetes</taxon>
        <taxon>Kitasatosporales</taxon>
        <taxon>Streptomycetaceae</taxon>
        <taxon>Streptomyces</taxon>
    </lineage>
</organism>
<evidence type="ECO:0000313" key="1">
    <source>
        <dbReference type="EMBL" id="MDH2390622.1"/>
    </source>
</evidence>